<dbReference type="SUPFAM" id="SSF49562">
    <property type="entry name" value="C2 domain (Calcium/lipid-binding domain, CaLB)"/>
    <property type="match status" value="1"/>
</dbReference>
<evidence type="ECO:0000259" key="2">
    <source>
        <dbReference type="PROSITE" id="PS50004"/>
    </source>
</evidence>
<dbReference type="Gene3D" id="2.60.40.150">
    <property type="entry name" value="C2 domain"/>
    <property type="match status" value="1"/>
</dbReference>
<dbReference type="CDD" id="cd00030">
    <property type="entry name" value="C2"/>
    <property type="match status" value="1"/>
</dbReference>
<dbReference type="Gene3D" id="3.40.50.1820">
    <property type="entry name" value="alpha/beta hydrolase"/>
    <property type="match status" value="2"/>
</dbReference>
<dbReference type="PANTHER" id="PTHR47759">
    <property type="entry name" value="OS04G0509100 PROTEIN"/>
    <property type="match status" value="1"/>
</dbReference>
<dbReference type="InterPro" id="IPR002921">
    <property type="entry name" value="Fungal_lipase-type"/>
</dbReference>
<dbReference type="Pfam" id="PF00168">
    <property type="entry name" value="C2"/>
    <property type="match status" value="1"/>
</dbReference>
<dbReference type="Proteomes" id="UP000041254">
    <property type="component" value="Unassembled WGS sequence"/>
</dbReference>
<evidence type="ECO:0000313" key="3">
    <source>
        <dbReference type="EMBL" id="CEL96583.1"/>
    </source>
</evidence>
<accession>A0A0G4EHV0</accession>
<dbReference type="OrthoDB" id="426718at2759"/>
<feature type="domain" description="C2" evidence="2">
    <location>
        <begin position="170"/>
        <end position="300"/>
    </location>
</feature>
<name>A0A0G4EHV0_VITBC</name>
<feature type="region of interest" description="Disordered" evidence="1">
    <location>
        <begin position="511"/>
        <end position="536"/>
    </location>
</feature>
<reference evidence="3 4" key="1">
    <citation type="submission" date="2014-11" db="EMBL/GenBank/DDBJ databases">
        <authorList>
            <person name="Zhu J."/>
            <person name="Qi W."/>
            <person name="Song R."/>
        </authorList>
    </citation>
    <scope>NUCLEOTIDE SEQUENCE [LARGE SCALE GENOMIC DNA]</scope>
</reference>
<feature type="region of interest" description="Disordered" evidence="1">
    <location>
        <begin position="561"/>
        <end position="592"/>
    </location>
</feature>
<gene>
    <name evidence="3" type="ORF">Vbra_7563</name>
</gene>
<dbReference type="GO" id="GO:0006629">
    <property type="term" value="P:lipid metabolic process"/>
    <property type="evidence" value="ECO:0007669"/>
    <property type="project" value="InterPro"/>
</dbReference>
<dbReference type="SUPFAM" id="SSF53474">
    <property type="entry name" value="alpha/beta-Hydrolases"/>
    <property type="match status" value="2"/>
</dbReference>
<dbReference type="EMBL" id="CDMY01000243">
    <property type="protein sequence ID" value="CEL96583.1"/>
    <property type="molecule type" value="Genomic_DNA"/>
</dbReference>
<dbReference type="VEuPathDB" id="CryptoDB:Vbra_7563"/>
<keyword evidence="4" id="KW-1185">Reference proteome</keyword>
<sequence>MRAPAVPELADVEVKALLDRRRRRPHASDAMLLAAMMRRRDDAMMMRRERRGSARIRWLVICLLASLSIQRHSSAFLTPFRSASFRHGSLHPLHALKSPTRPSERPSPSGLLSTASRWFKRGGVFEKIEDLASHLHYSQFDIRKAVLLAGFSFQAYNEPRAGKWERSANGNDVAFQSADFIRQVFDGLLLVTVLEASDLVREDSFLEAALTGFESDPYVVVSLADASGTRGVVDRTRTVKSSSNPKWQQTLSLYTRGLDGGVLNLRVLDEELFSNDDELGVVTIDVDEIRANATLLDEEGHDADGGGRFVWQGWLPLQKSAPDRTEDVRKRCKRGQGDHAVDERPNGRAARHLSAGDAGKINVIVQYVPFERDDDAESPEEGSPSTPPSYDEAEAIPPMDESDMAARAKEAASVLEKAGEGGPAGFGCSADWSALARQVWGLEPWASDFEFICFLQNVFTCTQVGLWRDNRRKRLVVAFRGTEMTSWRDFLTDITLVQEPLQLDEPPKAAMADEAQEMGTRAEEDSPAEAQRSFPWLAMSGKTEREDYTLVDRQWDPVKWLSGVLKPPAPDTPTTQEERSTAAPSSAAPEDATWQPLKALSEMSQSLLKSRLQEIGEGKEKKLSLDESFQLISLSSPFSIMSSFSNHTDPSLDSDQQAGGEHRINPLLVGKQFRELNATQVLDMASKRAQAFQRLISQATTRQPPSPIGADSTPQLAPNITLPEAMFIATTQEEEPMQQRGRGREEGGLFALPSLSLPLPSLPNVTFASLPLQNLRLPRELELDPELLALASRVSKGEVQVDWDTIDASLYNLTAQLQFRMPEVFAVQLGGNNSDPRVHAGFHQAYLSIRSRLHELIHEATGGQAGEWEVLVTGHSLGGALATLCAYDMATHGPVSRGEARGPPGKVLLYNYGAPRVGNGAFVEKFNAKIGDAFRVVNSRDVIARLPRGATAWILDYEHVGRTVLVDEAGQTNLWIEGETEGPNPLQEANPWGKDENGTLVFLGRSVELPRLTEEFIDREVAMLNTITNGEALSHHFEDQYHAAMTVAVAQSLREGRGAGGSSRA</sequence>
<evidence type="ECO:0000313" key="4">
    <source>
        <dbReference type="Proteomes" id="UP000041254"/>
    </source>
</evidence>
<proteinExistence type="predicted"/>
<dbReference type="CDD" id="cd00519">
    <property type="entry name" value="Lipase_3"/>
    <property type="match status" value="1"/>
</dbReference>
<dbReference type="InParanoid" id="A0A0G4EHV0"/>
<dbReference type="AlphaFoldDB" id="A0A0G4EHV0"/>
<protein>
    <recommendedName>
        <fullName evidence="2">C2 domain-containing protein</fullName>
    </recommendedName>
</protein>
<feature type="compositionally biased region" description="Basic and acidic residues" evidence="1">
    <location>
        <begin position="321"/>
        <end position="346"/>
    </location>
</feature>
<feature type="region of interest" description="Disordered" evidence="1">
    <location>
        <begin position="321"/>
        <end position="353"/>
    </location>
</feature>
<organism evidence="3 4">
    <name type="scientific">Vitrella brassicaformis (strain CCMP3155)</name>
    <dbReference type="NCBI Taxonomy" id="1169540"/>
    <lineage>
        <taxon>Eukaryota</taxon>
        <taxon>Sar</taxon>
        <taxon>Alveolata</taxon>
        <taxon>Colpodellida</taxon>
        <taxon>Vitrellaceae</taxon>
        <taxon>Vitrella</taxon>
    </lineage>
</organism>
<dbReference type="STRING" id="1169540.A0A0G4EHV0"/>
<dbReference type="InterPro" id="IPR035892">
    <property type="entry name" value="C2_domain_sf"/>
</dbReference>
<dbReference type="PROSITE" id="PS50004">
    <property type="entry name" value="C2"/>
    <property type="match status" value="1"/>
</dbReference>
<dbReference type="PANTHER" id="PTHR47759:SF2">
    <property type="entry name" value="TRIGLYCERIDE LIPASE"/>
    <property type="match status" value="1"/>
</dbReference>
<feature type="region of interest" description="Disordered" evidence="1">
    <location>
        <begin position="372"/>
        <end position="396"/>
    </location>
</feature>
<dbReference type="Pfam" id="PF01764">
    <property type="entry name" value="Lipase_3"/>
    <property type="match status" value="1"/>
</dbReference>
<evidence type="ECO:0000256" key="1">
    <source>
        <dbReference type="SAM" id="MobiDB-lite"/>
    </source>
</evidence>
<dbReference type="InterPro" id="IPR000008">
    <property type="entry name" value="C2_dom"/>
</dbReference>
<dbReference type="SMART" id="SM00239">
    <property type="entry name" value="C2"/>
    <property type="match status" value="1"/>
</dbReference>
<dbReference type="InterPro" id="IPR029058">
    <property type="entry name" value="AB_hydrolase_fold"/>
</dbReference>